<reference evidence="1 2" key="1">
    <citation type="submission" date="2018-06" db="EMBL/GenBank/DDBJ databases">
        <title>A transcriptomic atlas of mushroom development highlights an independent origin of complex multicellularity.</title>
        <authorList>
            <consortium name="DOE Joint Genome Institute"/>
            <person name="Krizsan K."/>
            <person name="Almasi E."/>
            <person name="Merenyi Z."/>
            <person name="Sahu N."/>
            <person name="Viragh M."/>
            <person name="Koszo T."/>
            <person name="Mondo S."/>
            <person name="Kiss B."/>
            <person name="Balint B."/>
            <person name="Kues U."/>
            <person name="Barry K."/>
            <person name="Hegedus J.C."/>
            <person name="Henrissat B."/>
            <person name="Johnson J."/>
            <person name="Lipzen A."/>
            <person name="Ohm R."/>
            <person name="Nagy I."/>
            <person name="Pangilinan J."/>
            <person name="Yan J."/>
            <person name="Xiong Y."/>
            <person name="Grigoriev I.V."/>
            <person name="Hibbett D.S."/>
            <person name="Nagy L.G."/>
        </authorList>
    </citation>
    <scope>NUCLEOTIDE SEQUENCE [LARGE SCALE GENOMIC DNA]</scope>
    <source>
        <strain evidence="1 2">SZMC22713</strain>
    </source>
</reference>
<dbReference type="VEuPathDB" id="FungiDB:BD410DRAFT_48915"/>
<gene>
    <name evidence="1" type="ORF">BD410DRAFT_48915</name>
</gene>
<dbReference type="Proteomes" id="UP000294933">
    <property type="component" value="Unassembled WGS sequence"/>
</dbReference>
<dbReference type="OrthoDB" id="2786563at2759"/>
<sequence length="390" mass="44131">MAQNLPDEVLKEILSLSTHIPDEEFSFNDDPNPFGQNPRHFSLLLLVCKRWLRVATPLLYGVVVIRSTAQAQSLADAVQANKSFGSFIKKMRLEGGFGQSPRTFLSLAPNISDLFITLDIWTNDSVSGLCSALQQIEPCRLIISQRHSIKNAKARKLRDALYAAVAHWKHLDTVEYYNELWIMMDDDDDYEDDSTDEYRKFTEALTSRKSLTLKNLILPDCTPRFMAAISQITTLESVRILHGTETENMKTFLMNHPKLATIVHYPSHTRVNPHAPITSSLLRTEPSSNAKPFRGAPATMSDTLWGLIFSYATSFYEPLSNGHNIPMEKKRRVATAISISSVCRSFHEIMQPRLYRIVLIRNPKSLKLFSELVSVNKDVGPLVLISFSQC</sequence>
<keyword evidence="2" id="KW-1185">Reference proteome</keyword>
<dbReference type="EMBL" id="ML170156">
    <property type="protein sequence ID" value="TDL29982.1"/>
    <property type="molecule type" value="Genomic_DNA"/>
</dbReference>
<protein>
    <submittedName>
        <fullName evidence="1">Uncharacterized protein</fullName>
    </submittedName>
</protein>
<evidence type="ECO:0000313" key="1">
    <source>
        <dbReference type="EMBL" id="TDL29982.1"/>
    </source>
</evidence>
<dbReference type="AlphaFoldDB" id="A0A4R5XGR5"/>
<name>A0A4R5XGR5_9AGAM</name>
<accession>A0A4R5XGR5</accession>
<evidence type="ECO:0000313" key="2">
    <source>
        <dbReference type="Proteomes" id="UP000294933"/>
    </source>
</evidence>
<proteinExistence type="predicted"/>
<organism evidence="1 2">
    <name type="scientific">Rickenella mellea</name>
    <dbReference type="NCBI Taxonomy" id="50990"/>
    <lineage>
        <taxon>Eukaryota</taxon>
        <taxon>Fungi</taxon>
        <taxon>Dikarya</taxon>
        <taxon>Basidiomycota</taxon>
        <taxon>Agaricomycotina</taxon>
        <taxon>Agaricomycetes</taxon>
        <taxon>Hymenochaetales</taxon>
        <taxon>Rickenellaceae</taxon>
        <taxon>Rickenella</taxon>
    </lineage>
</organism>